<sequence>MIFHIVDKDYWLSQVSSGEYLTSCLDSEGFIHCSDLHKVTHVANQIYKGVKNLILLCIDEDKVHAEVKWEDLYNLNYDYPHIYGVLNIEAVISIHEFEPNEKGCFSIPNDLI</sequence>
<dbReference type="Gene3D" id="3.20.170.20">
    <property type="entry name" value="Protein of unknown function DUF952"/>
    <property type="match status" value="1"/>
</dbReference>
<keyword evidence="2" id="KW-1185">Reference proteome</keyword>
<proteinExistence type="predicted"/>
<evidence type="ECO:0000313" key="1">
    <source>
        <dbReference type="EMBL" id="REI43259.1"/>
    </source>
</evidence>
<name>A0ABX9KL28_9FUSO</name>
<reference evidence="1 2" key="1">
    <citation type="submission" date="2018-08" db="EMBL/GenBank/DDBJ databases">
        <title>Draft genome sequence of Psychrilyobacter sp. strain SD5 isolated from Black Sea water.</title>
        <authorList>
            <person name="Yadav S."/>
            <person name="Villanueva L."/>
            <person name="Damste J.S.S."/>
        </authorList>
    </citation>
    <scope>NUCLEOTIDE SEQUENCE [LARGE SCALE GENOMIC DNA]</scope>
    <source>
        <strain evidence="1 2">SD5</strain>
    </source>
</reference>
<dbReference type="EMBL" id="QUAJ01000001">
    <property type="protein sequence ID" value="REI43259.1"/>
    <property type="molecule type" value="Genomic_DNA"/>
</dbReference>
<comment type="caution">
    <text evidence="1">The sequence shown here is derived from an EMBL/GenBank/DDBJ whole genome shotgun (WGS) entry which is preliminary data.</text>
</comment>
<dbReference type="InterPro" id="IPR009297">
    <property type="entry name" value="DUF952"/>
</dbReference>
<dbReference type="PANTHER" id="PTHR34129">
    <property type="entry name" value="BLR1139 PROTEIN"/>
    <property type="match status" value="1"/>
</dbReference>
<gene>
    <name evidence="1" type="ORF">DYH56_00985</name>
</gene>
<dbReference type="Proteomes" id="UP000263486">
    <property type="component" value="Unassembled WGS sequence"/>
</dbReference>
<dbReference type="Pfam" id="PF06108">
    <property type="entry name" value="DUF952"/>
    <property type="match status" value="1"/>
</dbReference>
<dbReference type="RefSeq" id="WP_114640978.1">
    <property type="nucleotide sequence ID" value="NZ_JAACIO010000001.1"/>
</dbReference>
<evidence type="ECO:0000313" key="2">
    <source>
        <dbReference type="Proteomes" id="UP000263486"/>
    </source>
</evidence>
<dbReference type="SUPFAM" id="SSF56399">
    <property type="entry name" value="ADP-ribosylation"/>
    <property type="match status" value="1"/>
</dbReference>
<protein>
    <submittedName>
        <fullName evidence="1">DUF952 domain-containing protein</fullName>
    </submittedName>
</protein>
<accession>A0ABX9KL28</accession>
<organism evidence="1 2">
    <name type="scientific">Psychrilyobacter piezotolerans</name>
    <dbReference type="NCBI Taxonomy" id="2293438"/>
    <lineage>
        <taxon>Bacteria</taxon>
        <taxon>Fusobacteriati</taxon>
        <taxon>Fusobacteriota</taxon>
        <taxon>Fusobacteriia</taxon>
        <taxon>Fusobacteriales</taxon>
        <taxon>Fusobacteriaceae</taxon>
        <taxon>Psychrilyobacter</taxon>
    </lineage>
</organism>
<dbReference type="PANTHER" id="PTHR34129:SF1">
    <property type="entry name" value="DUF952 DOMAIN-CONTAINING PROTEIN"/>
    <property type="match status" value="1"/>
</dbReference>